<feature type="transmembrane region" description="Helical" evidence="6">
    <location>
        <begin position="251"/>
        <end position="274"/>
    </location>
</feature>
<dbReference type="InterPro" id="IPR011701">
    <property type="entry name" value="MFS"/>
</dbReference>
<evidence type="ECO:0000256" key="6">
    <source>
        <dbReference type="SAM" id="Phobius"/>
    </source>
</evidence>
<gene>
    <name evidence="8" type="ORF">HRQ87_02390</name>
</gene>
<dbReference type="CDD" id="cd17320">
    <property type="entry name" value="MFS_MdfA_MDR_like"/>
    <property type="match status" value="1"/>
</dbReference>
<feature type="transmembrane region" description="Helical" evidence="6">
    <location>
        <begin position="204"/>
        <end position="231"/>
    </location>
</feature>
<dbReference type="Pfam" id="PF07690">
    <property type="entry name" value="MFS_1"/>
    <property type="match status" value="1"/>
</dbReference>
<organism evidence="8 9">
    <name type="scientific">Parasulfitobacter algicola</name>
    <dbReference type="NCBI Taxonomy" id="2614809"/>
    <lineage>
        <taxon>Bacteria</taxon>
        <taxon>Pseudomonadati</taxon>
        <taxon>Pseudomonadota</taxon>
        <taxon>Alphaproteobacteria</taxon>
        <taxon>Rhodobacterales</taxon>
        <taxon>Roseobacteraceae</taxon>
        <taxon>Parasulfitobacter</taxon>
    </lineage>
</organism>
<dbReference type="Gene3D" id="1.20.1720.10">
    <property type="entry name" value="Multidrug resistance protein D"/>
    <property type="match status" value="1"/>
</dbReference>
<keyword evidence="2" id="KW-0813">Transport</keyword>
<dbReference type="RefSeq" id="WP_174134816.1">
    <property type="nucleotide sequence ID" value="NZ_JABUFE010000001.1"/>
</dbReference>
<dbReference type="EMBL" id="JABUFE010000001">
    <property type="protein sequence ID" value="NSX53639.1"/>
    <property type="molecule type" value="Genomic_DNA"/>
</dbReference>
<dbReference type="Proteomes" id="UP000777935">
    <property type="component" value="Unassembled WGS sequence"/>
</dbReference>
<evidence type="ECO:0000256" key="4">
    <source>
        <dbReference type="ARBA" id="ARBA00022989"/>
    </source>
</evidence>
<feature type="transmembrane region" description="Helical" evidence="6">
    <location>
        <begin position="166"/>
        <end position="184"/>
    </location>
</feature>
<feature type="transmembrane region" description="Helical" evidence="6">
    <location>
        <begin position="281"/>
        <end position="299"/>
    </location>
</feature>
<evidence type="ECO:0000256" key="2">
    <source>
        <dbReference type="ARBA" id="ARBA00022448"/>
    </source>
</evidence>
<feature type="domain" description="Major facilitator superfamily (MFS) profile" evidence="7">
    <location>
        <begin position="11"/>
        <end position="400"/>
    </location>
</feature>
<feature type="transmembrane region" description="Helical" evidence="6">
    <location>
        <begin position="373"/>
        <end position="395"/>
    </location>
</feature>
<dbReference type="PROSITE" id="PS50850">
    <property type="entry name" value="MFS"/>
    <property type="match status" value="1"/>
</dbReference>
<comment type="caution">
    <text evidence="8">The sequence shown here is derived from an EMBL/GenBank/DDBJ whole genome shotgun (WGS) entry which is preliminary data.</text>
</comment>
<dbReference type="PANTHER" id="PTHR23502:SF132">
    <property type="entry name" value="POLYAMINE TRANSPORTER 2-RELATED"/>
    <property type="match status" value="1"/>
</dbReference>
<feature type="transmembrane region" description="Helical" evidence="6">
    <location>
        <begin position="78"/>
        <end position="97"/>
    </location>
</feature>
<evidence type="ECO:0000256" key="3">
    <source>
        <dbReference type="ARBA" id="ARBA00022692"/>
    </source>
</evidence>
<keyword evidence="3 6" id="KW-0812">Transmembrane</keyword>
<comment type="subcellular location">
    <subcellularLocation>
        <location evidence="1">Membrane</location>
        <topology evidence="1">Multi-pass membrane protein</topology>
    </subcellularLocation>
</comment>
<dbReference type="SUPFAM" id="SSF103473">
    <property type="entry name" value="MFS general substrate transporter"/>
    <property type="match status" value="1"/>
</dbReference>
<feature type="transmembrane region" description="Helical" evidence="6">
    <location>
        <begin position="136"/>
        <end position="160"/>
    </location>
</feature>
<dbReference type="InterPro" id="IPR005829">
    <property type="entry name" value="Sugar_transporter_CS"/>
</dbReference>
<reference evidence="8 9" key="1">
    <citation type="submission" date="2020-06" db="EMBL/GenBank/DDBJ databases">
        <title>Sulfitobacter algicola sp. nov., isolated from green algae.</title>
        <authorList>
            <person name="Wang C."/>
        </authorList>
    </citation>
    <scope>NUCLEOTIDE SEQUENCE [LARGE SCALE GENOMIC DNA]</scope>
    <source>
        <strain evidence="8 9">1151</strain>
    </source>
</reference>
<proteinExistence type="predicted"/>
<dbReference type="InterPro" id="IPR036259">
    <property type="entry name" value="MFS_trans_sf"/>
</dbReference>
<name>A0ABX2IL97_9RHOB</name>
<keyword evidence="5 6" id="KW-0472">Membrane</keyword>
<accession>A0ABX2IL97</accession>
<evidence type="ECO:0000313" key="9">
    <source>
        <dbReference type="Proteomes" id="UP000777935"/>
    </source>
</evidence>
<dbReference type="PROSITE" id="PS00216">
    <property type="entry name" value="SUGAR_TRANSPORT_1"/>
    <property type="match status" value="1"/>
</dbReference>
<dbReference type="PANTHER" id="PTHR23502">
    <property type="entry name" value="MAJOR FACILITATOR SUPERFAMILY"/>
    <property type="match status" value="1"/>
</dbReference>
<feature type="transmembrane region" description="Helical" evidence="6">
    <location>
        <begin position="344"/>
        <end position="367"/>
    </location>
</feature>
<evidence type="ECO:0000313" key="8">
    <source>
        <dbReference type="EMBL" id="NSX53639.1"/>
    </source>
</evidence>
<keyword evidence="9" id="KW-1185">Reference proteome</keyword>
<sequence length="403" mass="42792">MTKAALGRTEFIALIAMLSATVAFSIDAMLPALPKIGSALSPNDPNNAQLVVTSFVLGLGLGTFFVGPISDSFGRKPVIIVGAAIYVIGAALAWMAPTLEMMFMARVLQGMGAAAPRIVSLAMVRDLFQGREMARILSFVMLVFSLIPAIAPTIGALLILVIGWRGIFGVFIGFIIVTCIWLALRQPESLSPENRRPLQVKPLLSAVGQVFAHPVVRLSIAVQTLCFAMLFSVLTTTQQIYDIRFGRGDEFHLWFALTATLAAGASILNAMLVVRLGMQKMVITVLAAQIFICGTMIIFSISDVLPEFGYFAYYVLWTTSVFALAGMTLGNLNAIALEPLGHIAGMAASVVGAVSTVGSVLIAIPIGQMFDGTPLPVAIGVLICAILAFCLMLILRAHATVTA</sequence>
<feature type="transmembrane region" description="Helical" evidence="6">
    <location>
        <begin position="103"/>
        <end position="124"/>
    </location>
</feature>
<keyword evidence="4 6" id="KW-1133">Transmembrane helix</keyword>
<feature type="transmembrane region" description="Helical" evidence="6">
    <location>
        <begin position="48"/>
        <end position="66"/>
    </location>
</feature>
<evidence type="ECO:0000259" key="7">
    <source>
        <dbReference type="PROSITE" id="PS50850"/>
    </source>
</evidence>
<feature type="transmembrane region" description="Helical" evidence="6">
    <location>
        <begin position="311"/>
        <end position="332"/>
    </location>
</feature>
<dbReference type="InterPro" id="IPR020846">
    <property type="entry name" value="MFS_dom"/>
</dbReference>
<evidence type="ECO:0000256" key="1">
    <source>
        <dbReference type="ARBA" id="ARBA00004141"/>
    </source>
</evidence>
<protein>
    <submittedName>
        <fullName evidence="8">Multidrug effflux MFS transporter</fullName>
    </submittedName>
</protein>
<evidence type="ECO:0000256" key="5">
    <source>
        <dbReference type="ARBA" id="ARBA00023136"/>
    </source>
</evidence>
<feature type="transmembrane region" description="Helical" evidence="6">
    <location>
        <begin position="12"/>
        <end position="33"/>
    </location>
</feature>